<feature type="compositionally biased region" description="Basic and acidic residues" evidence="1">
    <location>
        <begin position="14"/>
        <end position="29"/>
    </location>
</feature>
<sequence>MDGDFIKSLATKPTTKENKDKGPSKKPKMDFKDKKLVWQRVNMVYTRLTVPITQALMAVEGRGLLFRAGRTRMDHDTLGRTNFIGSIMTMDTQ</sequence>
<evidence type="ECO:0000313" key="2">
    <source>
        <dbReference type="EMBL" id="KAL0430596.1"/>
    </source>
</evidence>
<feature type="region of interest" description="Disordered" evidence="1">
    <location>
        <begin position="1"/>
        <end position="29"/>
    </location>
</feature>
<accession>A0AAW2VNA4</accession>
<protein>
    <submittedName>
        <fullName evidence="2">Uncharacterized protein</fullName>
    </submittedName>
</protein>
<gene>
    <name evidence="2" type="ORF">Sradi_0685600</name>
</gene>
<evidence type="ECO:0000256" key="1">
    <source>
        <dbReference type="SAM" id="MobiDB-lite"/>
    </source>
</evidence>
<name>A0AAW2VNA4_SESRA</name>
<proteinExistence type="predicted"/>
<organism evidence="2">
    <name type="scientific">Sesamum radiatum</name>
    <name type="common">Black benniseed</name>
    <dbReference type="NCBI Taxonomy" id="300843"/>
    <lineage>
        <taxon>Eukaryota</taxon>
        <taxon>Viridiplantae</taxon>
        <taxon>Streptophyta</taxon>
        <taxon>Embryophyta</taxon>
        <taxon>Tracheophyta</taxon>
        <taxon>Spermatophyta</taxon>
        <taxon>Magnoliopsida</taxon>
        <taxon>eudicotyledons</taxon>
        <taxon>Gunneridae</taxon>
        <taxon>Pentapetalae</taxon>
        <taxon>asterids</taxon>
        <taxon>lamiids</taxon>
        <taxon>Lamiales</taxon>
        <taxon>Pedaliaceae</taxon>
        <taxon>Sesamum</taxon>
    </lineage>
</organism>
<reference evidence="2" key="1">
    <citation type="submission" date="2020-06" db="EMBL/GenBank/DDBJ databases">
        <authorList>
            <person name="Li T."/>
            <person name="Hu X."/>
            <person name="Zhang T."/>
            <person name="Song X."/>
            <person name="Zhang H."/>
            <person name="Dai N."/>
            <person name="Sheng W."/>
            <person name="Hou X."/>
            <person name="Wei L."/>
        </authorList>
    </citation>
    <scope>NUCLEOTIDE SEQUENCE</scope>
    <source>
        <strain evidence="2">G02</strain>
        <tissue evidence="2">Leaf</tissue>
    </source>
</reference>
<dbReference type="AlphaFoldDB" id="A0AAW2VNA4"/>
<comment type="caution">
    <text evidence="2">The sequence shown here is derived from an EMBL/GenBank/DDBJ whole genome shotgun (WGS) entry which is preliminary data.</text>
</comment>
<reference evidence="2" key="2">
    <citation type="journal article" date="2024" name="Plant">
        <title>Genomic evolution and insights into agronomic trait innovations of Sesamum species.</title>
        <authorList>
            <person name="Miao H."/>
            <person name="Wang L."/>
            <person name="Qu L."/>
            <person name="Liu H."/>
            <person name="Sun Y."/>
            <person name="Le M."/>
            <person name="Wang Q."/>
            <person name="Wei S."/>
            <person name="Zheng Y."/>
            <person name="Lin W."/>
            <person name="Duan Y."/>
            <person name="Cao H."/>
            <person name="Xiong S."/>
            <person name="Wang X."/>
            <person name="Wei L."/>
            <person name="Li C."/>
            <person name="Ma Q."/>
            <person name="Ju M."/>
            <person name="Zhao R."/>
            <person name="Li G."/>
            <person name="Mu C."/>
            <person name="Tian Q."/>
            <person name="Mei H."/>
            <person name="Zhang T."/>
            <person name="Gao T."/>
            <person name="Zhang H."/>
        </authorList>
    </citation>
    <scope>NUCLEOTIDE SEQUENCE</scope>
    <source>
        <strain evidence="2">G02</strain>
    </source>
</reference>
<dbReference type="EMBL" id="JACGWJ010000003">
    <property type="protein sequence ID" value="KAL0430596.1"/>
    <property type="molecule type" value="Genomic_DNA"/>
</dbReference>